<accession>A0A382HQX4</accession>
<sequence length="51" mass="6173">MLMNLEIKLYRGSKDPNELIPTTTAKPNKIFSRDARIYFKSWFRVRFPILR</sequence>
<proteinExistence type="predicted"/>
<evidence type="ECO:0000313" key="1">
    <source>
        <dbReference type="EMBL" id="SVB89033.1"/>
    </source>
</evidence>
<name>A0A382HQX4_9ZZZZ</name>
<gene>
    <name evidence="1" type="ORF">METZ01_LOCUS241887</name>
</gene>
<reference evidence="1" key="1">
    <citation type="submission" date="2018-05" db="EMBL/GenBank/DDBJ databases">
        <authorList>
            <person name="Lanie J.A."/>
            <person name="Ng W.-L."/>
            <person name="Kazmierczak K.M."/>
            <person name="Andrzejewski T.M."/>
            <person name="Davidsen T.M."/>
            <person name="Wayne K.J."/>
            <person name="Tettelin H."/>
            <person name="Glass J.I."/>
            <person name="Rusch D."/>
            <person name="Podicherti R."/>
            <person name="Tsui H.-C.T."/>
            <person name="Winkler M.E."/>
        </authorList>
    </citation>
    <scope>NUCLEOTIDE SEQUENCE</scope>
</reference>
<dbReference type="AlphaFoldDB" id="A0A382HQX4"/>
<dbReference type="EMBL" id="UINC01062422">
    <property type="protein sequence ID" value="SVB89033.1"/>
    <property type="molecule type" value="Genomic_DNA"/>
</dbReference>
<protein>
    <submittedName>
        <fullName evidence="1">Uncharacterized protein</fullName>
    </submittedName>
</protein>
<organism evidence="1">
    <name type="scientific">marine metagenome</name>
    <dbReference type="NCBI Taxonomy" id="408172"/>
    <lineage>
        <taxon>unclassified sequences</taxon>
        <taxon>metagenomes</taxon>
        <taxon>ecological metagenomes</taxon>
    </lineage>
</organism>